<evidence type="ECO:0000256" key="22">
    <source>
        <dbReference type="SAM" id="Phobius"/>
    </source>
</evidence>
<keyword evidence="25" id="KW-1185">Reference proteome</keyword>
<dbReference type="FunFam" id="3.80.10.10:FF:000041">
    <property type="entry name" value="LRR receptor-like serine/threonine-protein kinase ERECTA"/>
    <property type="match status" value="1"/>
</dbReference>
<dbReference type="InParanoid" id="A0A7N2MUE2"/>
<feature type="domain" description="Protein kinase" evidence="23">
    <location>
        <begin position="307"/>
        <end position="595"/>
    </location>
</feature>
<dbReference type="SMART" id="SM00220">
    <property type="entry name" value="S_TKc"/>
    <property type="match status" value="1"/>
</dbReference>
<keyword evidence="9 22" id="KW-0812">Transmembrane</keyword>
<dbReference type="InterPro" id="IPR017441">
    <property type="entry name" value="Protein_kinase_ATP_BS"/>
</dbReference>
<evidence type="ECO:0000256" key="13">
    <source>
        <dbReference type="ARBA" id="ARBA00022777"/>
    </source>
</evidence>
<feature type="binding site" evidence="21">
    <location>
        <position position="336"/>
    </location>
    <ligand>
        <name>ATP</name>
        <dbReference type="ChEBI" id="CHEBI:30616"/>
    </ligand>
</feature>
<dbReference type="EnsemblPlants" id="QL10p043657:mrna">
    <property type="protein sequence ID" value="QL10p043657:mrna"/>
    <property type="gene ID" value="QL10p043657"/>
</dbReference>
<evidence type="ECO:0000259" key="23">
    <source>
        <dbReference type="PROSITE" id="PS50011"/>
    </source>
</evidence>
<comment type="catalytic activity">
    <reaction evidence="20">
        <text>L-seryl-[protein] + ATP = O-phospho-L-seryl-[protein] + ADP + H(+)</text>
        <dbReference type="Rhea" id="RHEA:17989"/>
        <dbReference type="Rhea" id="RHEA-COMP:9863"/>
        <dbReference type="Rhea" id="RHEA-COMP:11604"/>
        <dbReference type="ChEBI" id="CHEBI:15378"/>
        <dbReference type="ChEBI" id="CHEBI:29999"/>
        <dbReference type="ChEBI" id="CHEBI:30616"/>
        <dbReference type="ChEBI" id="CHEBI:83421"/>
        <dbReference type="ChEBI" id="CHEBI:456216"/>
        <dbReference type="EC" id="2.7.11.1"/>
    </reaction>
</comment>
<dbReference type="InterPro" id="IPR001611">
    <property type="entry name" value="Leu-rich_rpt"/>
</dbReference>
<evidence type="ECO:0000256" key="12">
    <source>
        <dbReference type="ARBA" id="ARBA00022741"/>
    </source>
</evidence>
<evidence type="ECO:0000256" key="16">
    <source>
        <dbReference type="ARBA" id="ARBA00023136"/>
    </source>
</evidence>
<dbReference type="Pfam" id="PF00069">
    <property type="entry name" value="Pkinase"/>
    <property type="match status" value="1"/>
</dbReference>
<evidence type="ECO:0000313" key="24">
    <source>
        <dbReference type="EnsemblPlants" id="QL10p043657:mrna"/>
    </source>
</evidence>
<dbReference type="Gramene" id="QL10p043657:mrna">
    <property type="protein sequence ID" value="QL10p043657:mrna"/>
    <property type="gene ID" value="QL10p043657"/>
</dbReference>
<evidence type="ECO:0000256" key="4">
    <source>
        <dbReference type="ARBA" id="ARBA00022475"/>
    </source>
</evidence>
<dbReference type="InterPro" id="IPR051809">
    <property type="entry name" value="Plant_receptor-like_S/T_kinase"/>
</dbReference>
<keyword evidence="10" id="KW-0732">Signal</keyword>
<dbReference type="AlphaFoldDB" id="A0A7N2MUE2"/>
<comment type="catalytic activity">
    <reaction evidence="19">
        <text>L-threonyl-[protein] + ATP = O-phospho-L-threonyl-[protein] + ADP + H(+)</text>
        <dbReference type="Rhea" id="RHEA:46608"/>
        <dbReference type="Rhea" id="RHEA-COMP:11060"/>
        <dbReference type="Rhea" id="RHEA-COMP:11605"/>
        <dbReference type="ChEBI" id="CHEBI:15378"/>
        <dbReference type="ChEBI" id="CHEBI:30013"/>
        <dbReference type="ChEBI" id="CHEBI:30616"/>
        <dbReference type="ChEBI" id="CHEBI:61977"/>
        <dbReference type="ChEBI" id="CHEBI:456216"/>
        <dbReference type="EC" id="2.7.11.1"/>
    </reaction>
</comment>
<dbReference type="GO" id="GO:0005886">
    <property type="term" value="C:plasma membrane"/>
    <property type="evidence" value="ECO:0007669"/>
    <property type="project" value="UniProtKB-SubCell"/>
</dbReference>
<dbReference type="PROSITE" id="PS00107">
    <property type="entry name" value="PROTEIN_KINASE_ATP"/>
    <property type="match status" value="1"/>
</dbReference>
<dbReference type="PANTHER" id="PTHR27008">
    <property type="entry name" value="OS04G0122200 PROTEIN"/>
    <property type="match status" value="1"/>
</dbReference>
<dbReference type="PROSITE" id="PS00108">
    <property type="entry name" value="PROTEIN_KINASE_ST"/>
    <property type="match status" value="1"/>
</dbReference>
<dbReference type="InterPro" id="IPR008271">
    <property type="entry name" value="Ser/Thr_kinase_AS"/>
</dbReference>
<comment type="subcellular location">
    <subcellularLocation>
        <location evidence="1">Cell membrane</location>
        <topology evidence="1">Single-pass membrane protein</topology>
    </subcellularLocation>
</comment>
<evidence type="ECO:0000256" key="5">
    <source>
        <dbReference type="ARBA" id="ARBA00022527"/>
    </source>
</evidence>
<keyword evidence="5" id="KW-0723">Serine/threonine-protein kinase</keyword>
<evidence type="ECO:0000256" key="17">
    <source>
        <dbReference type="ARBA" id="ARBA00023170"/>
    </source>
</evidence>
<protein>
    <recommendedName>
        <fullName evidence="3">non-specific serine/threonine protein kinase</fullName>
        <ecNumber evidence="3">2.7.11.1</ecNumber>
    </recommendedName>
</protein>
<evidence type="ECO:0000256" key="2">
    <source>
        <dbReference type="ARBA" id="ARBA00009592"/>
    </source>
</evidence>
<dbReference type="EMBL" id="LRBV02000010">
    <property type="status" value="NOT_ANNOTATED_CDS"/>
    <property type="molecule type" value="Genomic_DNA"/>
</dbReference>
<evidence type="ECO:0000256" key="8">
    <source>
        <dbReference type="ARBA" id="ARBA00022679"/>
    </source>
</evidence>
<keyword evidence="15 22" id="KW-1133">Transmembrane helix</keyword>
<keyword evidence="17" id="KW-0675">Receptor</keyword>
<dbReference type="Proteomes" id="UP000594261">
    <property type="component" value="Chromosome 10"/>
</dbReference>
<feature type="transmembrane region" description="Helical" evidence="22">
    <location>
        <begin position="247"/>
        <end position="274"/>
    </location>
</feature>
<dbReference type="OMA" id="IRECEAM"/>
<evidence type="ECO:0000256" key="21">
    <source>
        <dbReference type="PROSITE-ProRule" id="PRU10141"/>
    </source>
</evidence>
<keyword evidence="16 22" id="KW-0472">Membrane</keyword>
<comment type="similarity">
    <text evidence="2">Belongs to the RLP family.</text>
</comment>
<sequence>MLEMGGDEFTGTIPSDIVNMRKLENLLLNDNRLSGTLPSNLGNLTMISILSLANNRLQGTIPSSIGNCQNLLALNLAQNNLSGTIPKQLFAISMLSISLSLAQNFFVGSLPSEVGNLVHLVDLDISENKLYGEIPSSLGSCTGLEHLNMEGNYFQGEIPTSLSSLRSIEGMDLSRNNLSGQIPNFLEKLSLRFLNLSFNDFQGKVPAKGVFSNATAISVVGNSRVCGGNSELKLPRCLTKQVKKRKWSFALTMVITVACVLLVVTTMSYFLFYWRKNKRKNNSLESSLGKSLLKVSYQTLHKATNGFSLANLIGVGSFGLVYKGILGEEGSIVAVKVLNLQRQGAARSFISECEAWKNIRHRNLVKIITSCSSIDFNGNDFKALVYEFMPNGSLENWLHMDLEMDVEEVEIQNLNLVQRISIATDVACALDYLHHRCPMPIVHCDLKPSNILFDCDMNARVGDFGIAKFLFELTNSKQSSSIGIRGTIGYTPPEYGLGSEVSTKGDVYSYGIMLLEVITGKRPTNSMFEGGFNLHNYASMALPDHVMEIIDPKLLNNVDEKEECLISLVKIGDACTMELPQERWDISKALSELHLVKDILHGGRI</sequence>
<dbReference type="FunFam" id="3.30.200.20:FF:000432">
    <property type="entry name" value="LRR receptor-like serine/threonine-protein kinase EFR"/>
    <property type="match status" value="1"/>
</dbReference>
<evidence type="ECO:0000256" key="7">
    <source>
        <dbReference type="ARBA" id="ARBA00022614"/>
    </source>
</evidence>
<keyword evidence="4" id="KW-1003">Cell membrane</keyword>
<evidence type="ECO:0000256" key="9">
    <source>
        <dbReference type="ARBA" id="ARBA00022692"/>
    </source>
</evidence>
<reference evidence="24 25" key="1">
    <citation type="journal article" date="2016" name="G3 (Bethesda)">
        <title>First Draft Assembly and Annotation of the Genome of a California Endemic Oak Quercus lobata Nee (Fagaceae).</title>
        <authorList>
            <person name="Sork V.L."/>
            <person name="Fitz-Gibbon S.T."/>
            <person name="Puiu D."/>
            <person name="Crepeau M."/>
            <person name="Gugger P.F."/>
            <person name="Sherman R."/>
            <person name="Stevens K."/>
            <person name="Langley C.H."/>
            <person name="Pellegrini M."/>
            <person name="Salzberg S.L."/>
        </authorList>
    </citation>
    <scope>NUCLEOTIDE SEQUENCE [LARGE SCALE GENOMIC DNA]</scope>
    <source>
        <strain evidence="24 25">cv. SW786</strain>
    </source>
</reference>
<dbReference type="Pfam" id="PF00560">
    <property type="entry name" value="LRR_1"/>
    <property type="match status" value="5"/>
</dbReference>
<dbReference type="GO" id="GO:0005524">
    <property type="term" value="F:ATP binding"/>
    <property type="evidence" value="ECO:0007669"/>
    <property type="project" value="UniProtKB-UniRule"/>
</dbReference>
<evidence type="ECO:0000256" key="14">
    <source>
        <dbReference type="ARBA" id="ARBA00022840"/>
    </source>
</evidence>
<evidence type="ECO:0000256" key="11">
    <source>
        <dbReference type="ARBA" id="ARBA00022737"/>
    </source>
</evidence>
<evidence type="ECO:0000256" key="15">
    <source>
        <dbReference type="ARBA" id="ARBA00022989"/>
    </source>
</evidence>
<evidence type="ECO:0000256" key="6">
    <source>
        <dbReference type="ARBA" id="ARBA00022553"/>
    </source>
</evidence>
<keyword evidence="14 21" id="KW-0067">ATP-binding</keyword>
<evidence type="ECO:0000256" key="1">
    <source>
        <dbReference type="ARBA" id="ARBA00004162"/>
    </source>
</evidence>
<accession>A0A7N2MUE2</accession>
<dbReference type="SUPFAM" id="SSF52058">
    <property type="entry name" value="L domain-like"/>
    <property type="match status" value="1"/>
</dbReference>
<evidence type="ECO:0000256" key="3">
    <source>
        <dbReference type="ARBA" id="ARBA00012513"/>
    </source>
</evidence>
<dbReference type="PANTHER" id="PTHR27008:SF596">
    <property type="entry name" value="OS02G0215500 PROTEIN"/>
    <property type="match status" value="1"/>
</dbReference>
<dbReference type="GO" id="GO:0004674">
    <property type="term" value="F:protein serine/threonine kinase activity"/>
    <property type="evidence" value="ECO:0007669"/>
    <property type="project" value="UniProtKB-KW"/>
</dbReference>
<proteinExistence type="inferred from homology"/>
<dbReference type="InterPro" id="IPR000719">
    <property type="entry name" value="Prot_kinase_dom"/>
</dbReference>
<dbReference type="InterPro" id="IPR032675">
    <property type="entry name" value="LRR_dom_sf"/>
</dbReference>
<dbReference type="PROSITE" id="PS50011">
    <property type="entry name" value="PROTEIN_KINASE_DOM"/>
    <property type="match status" value="1"/>
</dbReference>
<keyword evidence="8" id="KW-0808">Transferase</keyword>
<keyword evidence="18" id="KW-0325">Glycoprotein</keyword>
<name>A0A7N2MUE2_QUELO</name>
<keyword evidence="13" id="KW-0418">Kinase</keyword>
<evidence type="ECO:0000256" key="10">
    <source>
        <dbReference type="ARBA" id="ARBA00022729"/>
    </source>
</evidence>
<keyword evidence="7" id="KW-0433">Leucine-rich repeat</keyword>
<reference evidence="24" key="2">
    <citation type="submission" date="2021-01" db="UniProtKB">
        <authorList>
            <consortium name="EnsemblPlants"/>
        </authorList>
    </citation>
    <scope>IDENTIFICATION</scope>
</reference>
<organism evidence="24 25">
    <name type="scientific">Quercus lobata</name>
    <name type="common">Valley oak</name>
    <dbReference type="NCBI Taxonomy" id="97700"/>
    <lineage>
        <taxon>Eukaryota</taxon>
        <taxon>Viridiplantae</taxon>
        <taxon>Streptophyta</taxon>
        <taxon>Embryophyta</taxon>
        <taxon>Tracheophyta</taxon>
        <taxon>Spermatophyta</taxon>
        <taxon>Magnoliopsida</taxon>
        <taxon>eudicotyledons</taxon>
        <taxon>Gunneridae</taxon>
        <taxon>Pentapetalae</taxon>
        <taxon>rosids</taxon>
        <taxon>fabids</taxon>
        <taxon>Fagales</taxon>
        <taxon>Fagaceae</taxon>
        <taxon>Quercus</taxon>
    </lineage>
</organism>
<evidence type="ECO:0000256" key="18">
    <source>
        <dbReference type="ARBA" id="ARBA00023180"/>
    </source>
</evidence>
<keyword evidence="11" id="KW-0677">Repeat</keyword>
<dbReference type="Gene3D" id="3.30.200.20">
    <property type="entry name" value="Phosphorylase Kinase, domain 1"/>
    <property type="match status" value="1"/>
</dbReference>
<keyword evidence="6" id="KW-0597">Phosphoprotein</keyword>
<evidence type="ECO:0000256" key="20">
    <source>
        <dbReference type="ARBA" id="ARBA00048679"/>
    </source>
</evidence>
<dbReference type="EC" id="2.7.11.1" evidence="3"/>
<dbReference type="Gene3D" id="3.80.10.10">
    <property type="entry name" value="Ribonuclease Inhibitor"/>
    <property type="match status" value="1"/>
</dbReference>
<dbReference type="FunFam" id="1.10.510.10:FF:000358">
    <property type="entry name" value="Putative leucine-rich repeat receptor-like serine/threonine-protein kinase"/>
    <property type="match status" value="1"/>
</dbReference>
<evidence type="ECO:0000256" key="19">
    <source>
        <dbReference type="ARBA" id="ARBA00047899"/>
    </source>
</evidence>
<dbReference type="Gene3D" id="1.10.510.10">
    <property type="entry name" value="Transferase(Phosphotransferase) domain 1"/>
    <property type="match status" value="1"/>
</dbReference>
<keyword evidence="12 21" id="KW-0547">Nucleotide-binding</keyword>
<dbReference type="InterPro" id="IPR011009">
    <property type="entry name" value="Kinase-like_dom_sf"/>
</dbReference>
<dbReference type="SUPFAM" id="SSF56112">
    <property type="entry name" value="Protein kinase-like (PK-like)"/>
    <property type="match status" value="1"/>
</dbReference>
<dbReference type="FunFam" id="3.80.10.10:FF:000111">
    <property type="entry name" value="LRR receptor-like serine/threonine-protein kinase ERECTA"/>
    <property type="match status" value="1"/>
</dbReference>
<evidence type="ECO:0000313" key="25">
    <source>
        <dbReference type="Proteomes" id="UP000594261"/>
    </source>
</evidence>